<feature type="compositionally biased region" description="Low complexity" evidence="1">
    <location>
        <begin position="563"/>
        <end position="584"/>
    </location>
</feature>
<feature type="compositionally biased region" description="Basic and acidic residues" evidence="1">
    <location>
        <begin position="629"/>
        <end position="642"/>
    </location>
</feature>
<comment type="caution">
    <text evidence="2">The sequence shown here is derived from an EMBL/GenBank/DDBJ whole genome shotgun (WGS) entry which is preliminary data.</text>
</comment>
<keyword evidence="3" id="KW-1185">Reference proteome</keyword>
<feature type="compositionally biased region" description="Basic and acidic residues" evidence="1">
    <location>
        <begin position="692"/>
        <end position="705"/>
    </location>
</feature>
<dbReference type="AlphaFoldDB" id="A0A401GN67"/>
<accession>A0A401GN67</accession>
<dbReference type="Proteomes" id="UP000287166">
    <property type="component" value="Unassembled WGS sequence"/>
</dbReference>
<organism evidence="2 3">
    <name type="scientific">Sparassis crispa</name>
    <dbReference type="NCBI Taxonomy" id="139825"/>
    <lineage>
        <taxon>Eukaryota</taxon>
        <taxon>Fungi</taxon>
        <taxon>Dikarya</taxon>
        <taxon>Basidiomycota</taxon>
        <taxon>Agaricomycotina</taxon>
        <taxon>Agaricomycetes</taxon>
        <taxon>Polyporales</taxon>
        <taxon>Sparassidaceae</taxon>
        <taxon>Sparassis</taxon>
    </lineage>
</organism>
<evidence type="ECO:0000313" key="2">
    <source>
        <dbReference type="EMBL" id="GBE83642.1"/>
    </source>
</evidence>
<dbReference type="RefSeq" id="XP_027614555.1">
    <property type="nucleotide sequence ID" value="XM_027758754.1"/>
</dbReference>
<feature type="compositionally biased region" description="Polar residues" evidence="1">
    <location>
        <begin position="505"/>
        <end position="514"/>
    </location>
</feature>
<reference evidence="2 3" key="1">
    <citation type="journal article" date="2018" name="Sci. Rep.">
        <title>Genome sequence of the cauliflower mushroom Sparassis crispa (Hanabiratake) and its association with beneficial usage.</title>
        <authorList>
            <person name="Kiyama R."/>
            <person name="Furutani Y."/>
            <person name="Kawaguchi K."/>
            <person name="Nakanishi T."/>
        </authorList>
    </citation>
    <scope>NUCLEOTIDE SEQUENCE [LARGE SCALE GENOMIC DNA]</scope>
</reference>
<feature type="compositionally biased region" description="Low complexity" evidence="1">
    <location>
        <begin position="449"/>
        <end position="461"/>
    </location>
</feature>
<proteinExistence type="predicted"/>
<evidence type="ECO:0000313" key="3">
    <source>
        <dbReference type="Proteomes" id="UP000287166"/>
    </source>
</evidence>
<feature type="region of interest" description="Disordered" evidence="1">
    <location>
        <begin position="351"/>
        <end position="373"/>
    </location>
</feature>
<feature type="region of interest" description="Disordered" evidence="1">
    <location>
        <begin position="689"/>
        <end position="737"/>
    </location>
</feature>
<dbReference type="OrthoDB" id="2798624at2759"/>
<feature type="compositionally biased region" description="Polar residues" evidence="1">
    <location>
        <begin position="616"/>
        <end position="628"/>
    </location>
</feature>
<sequence length="767" mass="82103">MLPPVPMATLASRPVSTSCIDELTLHEPPTDVFAPFVTAIPLSFLTSHHNLRSSAESQPIVPHLPSPYPLPNTRADPKPDRAVLVALAERNRELDTALQRQYQVNKRVPALETALCAERAALRTARDTIAELAASVAALQADLAHSQSLLNRQLDNDHARVLAAENTALTTERLRHRKFIELMIAIGGHKPVLDRAYRDLSAGTDPEAALVTAIKEATARPDSVWATLLEPLIGTRTPEEYLAQVQCTLRARKELRDWRKRAKFWKRAAREADAHAATVTPSPSDVSSVVEVLPPARQEAVNTLLEGVRNGTQPLRVNKRSKTTEFAVSPAALPTTSSAASVPPLSVMTTRPSSTVLPASQTSSTVRPSTSSSSAYANLAPLASETFRASHSIPSVTSRRSSIALPFTISPSFPRSLSGSTGFGFGSMFGLNAGAGVELKARRESITPSASASTQASTASTRSRRRRAHLIALEQAQEGSEQPAEEAPLTTADPVVPEEPEPVNGTESIVNESASMDERPETPTVSASDSSSRPSCTTPTAAAPAPSTPSKEPTSCDHTGEVPSSSATPSSLGSSSANSLSPSPQRKDSVLKSSDLDEAQFDDSDELVMVMHSDLLETNTPEAFSRSPSPRERQTPSPEKRSRLPVPVLRNLKAIRRLSISRPVLVNTTNAATFTFSTKAAVAKMTTKRAKAGADRKGMRVRDENNEGSPRGKGVRGGDRTQAAVPAGSPSRPSKIPMGQRIQQLHGDFVGSARRVVQAKTRTNRQV</sequence>
<name>A0A401GN67_9APHY</name>
<feature type="region of interest" description="Disordered" evidence="1">
    <location>
        <begin position="444"/>
        <end position="645"/>
    </location>
</feature>
<dbReference type="EMBL" id="BFAD01000005">
    <property type="protein sequence ID" value="GBE83642.1"/>
    <property type="molecule type" value="Genomic_DNA"/>
</dbReference>
<evidence type="ECO:0000256" key="1">
    <source>
        <dbReference type="SAM" id="MobiDB-lite"/>
    </source>
</evidence>
<dbReference type="GeneID" id="38780559"/>
<gene>
    <name evidence="2" type="ORF">SCP_0506970</name>
</gene>
<dbReference type="InParanoid" id="A0A401GN67"/>
<dbReference type="STRING" id="139825.A0A401GN67"/>
<feature type="compositionally biased region" description="Low complexity" evidence="1">
    <location>
        <begin position="522"/>
        <end position="553"/>
    </location>
</feature>
<feature type="compositionally biased region" description="Low complexity" evidence="1">
    <location>
        <begin position="360"/>
        <end position="373"/>
    </location>
</feature>
<feature type="compositionally biased region" description="Acidic residues" evidence="1">
    <location>
        <begin position="596"/>
        <end position="606"/>
    </location>
</feature>
<protein>
    <submittedName>
        <fullName evidence="2">Uncharacterized protein</fullName>
    </submittedName>
</protein>